<evidence type="ECO:0000313" key="6">
    <source>
        <dbReference type="Proteomes" id="UP000247612"/>
    </source>
</evidence>
<name>A0A318KZE3_9FIRM</name>
<keyword evidence="3 5" id="KW-0418">Kinase</keyword>
<evidence type="ECO:0000259" key="4">
    <source>
        <dbReference type="Pfam" id="PF00294"/>
    </source>
</evidence>
<dbReference type="InterPro" id="IPR029056">
    <property type="entry name" value="Ribokinase-like"/>
</dbReference>
<reference evidence="5 6" key="1">
    <citation type="submission" date="2018-05" db="EMBL/GenBank/DDBJ databases">
        <title>Genomic Encyclopedia of Type Strains, Phase IV (KMG-IV): sequencing the most valuable type-strain genomes for metagenomic binning, comparative biology and taxonomic classification.</title>
        <authorList>
            <person name="Goeker M."/>
        </authorList>
    </citation>
    <scope>NUCLEOTIDE SEQUENCE [LARGE SCALE GENOMIC DNA]</scope>
    <source>
        <strain evidence="5 6">JC118</strain>
    </source>
</reference>
<accession>A0A318KZE3</accession>
<organism evidence="5 6">
    <name type="scientific">Dielma fastidiosa</name>
    <dbReference type="NCBI Taxonomy" id="1034346"/>
    <lineage>
        <taxon>Bacteria</taxon>
        <taxon>Bacillati</taxon>
        <taxon>Bacillota</taxon>
        <taxon>Erysipelotrichia</taxon>
        <taxon>Erysipelotrichales</taxon>
        <taxon>Erysipelotrichaceae</taxon>
        <taxon>Dielma</taxon>
    </lineage>
</organism>
<dbReference type="InterPro" id="IPR052700">
    <property type="entry name" value="Carb_kinase_PfkB-like"/>
</dbReference>
<protein>
    <submittedName>
        <fullName evidence="5">Sugar/nucleoside kinase (Ribokinase family)</fullName>
    </submittedName>
</protein>
<keyword evidence="6" id="KW-1185">Reference proteome</keyword>
<dbReference type="Gene3D" id="3.40.1190.20">
    <property type="match status" value="2"/>
</dbReference>
<dbReference type="SUPFAM" id="SSF53613">
    <property type="entry name" value="Ribokinase-like"/>
    <property type="match status" value="1"/>
</dbReference>
<feature type="domain" description="Carbohydrate kinase PfkB" evidence="4">
    <location>
        <begin position="154"/>
        <end position="253"/>
    </location>
</feature>
<dbReference type="PANTHER" id="PTHR43320:SF3">
    <property type="entry name" value="CARBOHYDRATE KINASE PFKB DOMAIN-CONTAINING PROTEIN"/>
    <property type="match status" value="1"/>
</dbReference>
<dbReference type="EMBL" id="QJKH01000007">
    <property type="protein sequence ID" value="PXX78623.1"/>
    <property type="molecule type" value="Genomic_DNA"/>
</dbReference>
<dbReference type="Pfam" id="PF00294">
    <property type="entry name" value="PfkB"/>
    <property type="match status" value="2"/>
</dbReference>
<dbReference type="AlphaFoldDB" id="A0A318KZE3"/>
<comment type="similarity">
    <text evidence="1">Belongs to the carbohydrate kinase PfkB family.</text>
</comment>
<evidence type="ECO:0000256" key="1">
    <source>
        <dbReference type="ARBA" id="ARBA00010688"/>
    </source>
</evidence>
<dbReference type="OrthoDB" id="9801219at2"/>
<keyword evidence="2" id="KW-0808">Transferase</keyword>
<dbReference type="InterPro" id="IPR011611">
    <property type="entry name" value="PfkB_dom"/>
</dbReference>
<dbReference type="GO" id="GO:0016301">
    <property type="term" value="F:kinase activity"/>
    <property type="evidence" value="ECO:0007669"/>
    <property type="project" value="UniProtKB-KW"/>
</dbReference>
<evidence type="ECO:0000256" key="2">
    <source>
        <dbReference type="ARBA" id="ARBA00022679"/>
    </source>
</evidence>
<evidence type="ECO:0000256" key="3">
    <source>
        <dbReference type="ARBA" id="ARBA00022777"/>
    </source>
</evidence>
<evidence type="ECO:0000313" key="5">
    <source>
        <dbReference type="EMBL" id="PXX78623.1"/>
    </source>
</evidence>
<dbReference type="PANTHER" id="PTHR43320">
    <property type="entry name" value="SUGAR KINASE"/>
    <property type="match status" value="1"/>
</dbReference>
<feature type="domain" description="Carbohydrate kinase PfkB" evidence="4">
    <location>
        <begin position="1"/>
        <end position="87"/>
    </location>
</feature>
<sequence>MKELAIIGTSMIDQVFTAKEALKFNQCNKGSMSVSVGGSMCNTARNCALLDFPVHFYTILGNDDFAQLIHNTLNSKYITLHETVVDAPSPLFAFLSDRHQHMKLSTISPTFLFQSPLQIPQPYVLTDNEKLLPMPNKVIFSGSIPSGNNFMHGLIINREEAAKLNPDLETAILQLKKRFSWVIITCDKDGVIYDYSGIKKQPACTDQPGYSLGCGDTFAAGFMSAYLSDLPFDECVSFGQRTAAEKFCHPEVVSPSISKLKLLQQSRNSIVDI</sequence>
<dbReference type="RefSeq" id="WP_022939172.1">
    <property type="nucleotide sequence ID" value="NZ_CABKRQ010000008.1"/>
</dbReference>
<gene>
    <name evidence="5" type="ORF">DES51_107164</name>
</gene>
<proteinExistence type="inferred from homology"/>
<comment type="caution">
    <text evidence="5">The sequence shown here is derived from an EMBL/GenBank/DDBJ whole genome shotgun (WGS) entry which is preliminary data.</text>
</comment>
<dbReference type="Proteomes" id="UP000247612">
    <property type="component" value="Unassembled WGS sequence"/>
</dbReference>
<dbReference type="STRING" id="1034346.GCA_000313565_02889"/>